<keyword evidence="1" id="KW-0805">Transcription regulation</keyword>
<dbReference type="InterPro" id="IPR001647">
    <property type="entry name" value="HTH_TetR"/>
</dbReference>
<feature type="DNA-binding region" description="H-T-H motif" evidence="4">
    <location>
        <begin position="42"/>
        <end position="61"/>
    </location>
</feature>
<evidence type="ECO:0000313" key="6">
    <source>
        <dbReference type="EMBL" id="GAA0953652.1"/>
    </source>
</evidence>
<dbReference type="PANTHER" id="PTHR30055:SF148">
    <property type="entry name" value="TETR-FAMILY TRANSCRIPTIONAL REGULATOR"/>
    <property type="match status" value="1"/>
</dbReference>
<feature type="domain" description="HTH tetR-type" evidence="5">
    <location>
        <begin position="18"/>
        <end position="79"/>
    </location>
</feature>
<dbReference type="Pfam" id="PF00440">
    <property type="entry name" value="TetR_N"/>
    <property type="match status" value="1"/>
</dbReference>
<gene>
    <name evidence="6" type="ORF">GCM10009560_76690</name>
</gene>
<dbReference type="SUPFAM" id="SSF48498">
    <property type="entry name" value="Tetracyclin repressor-like, C-terminal domain"/>
    <property type="match status" value="1"/>
</dbReference>
<dbReference type="Gene3D" id="1.10.10.60">
    <property type="entry name" value="Homeodomain-like"/>
    <property type="match status" value="1"/>
</dbReference>
<dbReference type="InterPro" id="IPR011075">
    <property type="entry name" value="TetR_C"/>
</dbReference>
<dbReference type="InterPro" id="IPR009057">
    <property type="entry name" value="Homeodomain-like_sf"/>
</dbReference>
<dbReference type="PROSITE" id="PS50977">
    <property type="entry name" value="HTH_TETR_2"/>
    <property type="match status" value="1"/>
</dbReference>
<dbReference type="InterPro" id="IPR036271">
    <property type="entry name" value="Tet_transcr_reg_TetR-rel_C_sf"/>
</dbReference>
<dbReference type="InterPro" id="IPR023772">
    <property type="entry name" value="DNA-bd_HTH_TetR-type_CS"/>
</dbReference>
<name>A0ABN1R905_9ACTN</name>
<dbReference type="InterPro" id="IPR050109">
    <property type="entry name" value="HTH-type_TetR-like_transc_reg"/>
</dbReference>
<keyword evidence="2 4" id="KW-0238">DNA-binding</keyword>
<protein>
    <submittedName>
        <fullName evidence="6">TetR/AcrR family transcriptional regulator</fullName>
    </submittedName>
</protein>
<dbReference type="PANTHER" id="PTHR30055">
    <property type="entry name" value="HTH-TYPE TRANSCRIPTIONAL REGULATOR RUTR"/>
    <property type="match status" value="1"/>
</dbReference>
<evidence type="ECO:0000256" key="3">
    <source>
        <dbReference type="ARBA" id="ARBA00023163"/>
    </source>
</evidence>
<dbReference type="RefSeq" id="WP_343955239.1">
    <property type="nucleotide sequence ID" value="NZ_BAAAHQ010000060.1"/>
</dbReference>
<accession>A0ABN1R905</accession>
<evidence type="ECO:0000259" key="5">
    <source>
        <dbReference type="PROSITE" id="PS50977"/>
    </source>
</evidence>
<organism evidence="6 7">
    <name type="scientific">Nonomuraea longicatena</name>
    <dbReference type="NCBI Taxonomy" id="83682"/>
    <lineage>
        <taxon>Bacteria</taxon>
        <taxon>Bacillati</taxon>
        <taxon>Actinomycetota</taxon>
        <taxon>Actinomycetes</taxon>
        <taxon>Streptosporangiales</taxon>
        <taxon>Streptosporangiaceae</taxon>
        <taxon>Nonomuraea</taxon>
    </lineage>
</organism>
<dbReference type="PROSITE" id="PS01081">
    <property type="entry name" value="HTH_TETR_1"/>
    <property type="match status" value="1"/>
</dbReference>
<evidence type="ECO:0000256" key="2">
    <source>
        <dbReference type="ARBA" id="ARBA00023125"/>
    </source>
</evidence>
<sequence length="199" mass="21594">MSTRESATARQAGRPRSERAERAILEATLDLIGEGMGIAELSIEAIASRAGVGKTTIYRRWSNKEDLVVDALAVLRTPMPPIKGESVRDDLIVMLTAMHADAVDGRNRSVMHMAMGESDRYPALLAKFRCLVLEPRREALRAILERGMATGELRADLDTEIALATLNGAVIWHCKWGGGESGTVLAPRIVDQLMSGLTG</sequence>
<dbReference type="Gene3D" id="1.10.357.10">
    <property type="entry name" value="Tetracycline Repressor, domain 2"/>
    <property type="match status" value="1"/>
</dbReference>
<dbReference type="Pfam" id="PF16859">
    <property type="entry name" value="TetR_C_11"/>
    <property type="match status" value="1"/>
</dbReference>
<dbReference type="Proteomes" id="UP001501578">
    <property type="component" value="Unassembled WGS sequence"/>
</dbReference>
<evidence type="ECO:0000256" key="4">
    <source>
        <dbReference type="PROSITE-ProRule" id="PRU00335"/>
    </source>
</evidence>
<dbReference type="EMBL" id="BAAAHQ010000060">
    <property type="protein sequence ID" value="GAA0953652.1"/>
    <property type="molecule type" value="Genomic_DNA"/>
</dbReference>
<evidence type="ECO:0000256" key="1">
    <source>
        <dbReference type="ARBA" id="ARBA00023015"/>
    </source>
</evidence>
<reference evidence="6 7" key="1">
    <citation type="journal article" date="2019" name="Int. J. Syst. Evol. Microbiol.">
        <title>The Global Catalogue of Microorganisms (GCM) 10K type strain sequencing project: providing services to taxonomists for standard genome sequencing and annotation.</title>
        <authorList>
            <consortium name="The Broad Institute Genomics Platform"/>
            <consortium name="The Broad Institute Genome Sequencing Center for Infectious Disease"/>
            <person name="Wu L."/>
            <person name="Ma J."/>
        </authorList>
    </citation>
    <scope>NUCLEOTIDE SEQUENCE [LARGE SCALE GENOMIC DNA]</scope>
    <source>
        <strain evidence="6 7">JCM 11136</strain>
    </source>
</reference>
<proteinExistence type="predicted"/>
<evidence type="ECO:0000313" key="7">
    <source>
        <dbReference type="Proteomes" id="UP001501578"/>
    </source>
</evidence>
<dbReference type="SUPFAM" id="SSF46689">
    <property type="entry name" value="Homeodomain-like"/>
    <property type="match status" value="1"/>
</dbReference>
<keyword evidence="3" id="KW-0804">Transcription</keyword>
<keyword evidence="7" id="KW-1185">Reference proteome</keyword>
<comment type="caution">
    <text evidence="6">The sequence shown here is derived from an EMBL/GenBank/DDBJ whole genome shotgun (WGS) entry which is preliminary data.</text>
</comment>